<proteinExistence type="predicted"/>
<sequence length="113" mass="12100">MSTAGSSEYEYEDEEYYIVAALPADALSKAYKMAHDSGGDESQPKYALVDVGSDQPMLELEGSIFRGTNDELLGTNLIFDTGAGDAGTEQASAELIAKTSRVISFYAVNVCQK</sequence>
<dbReference type="InterPro" id="IPR019481">
    <property type="entry name" value="TFIIIC_triple_barrel"/>
</dbReference>
<feature type="domain" description="Transcription factor TFIIIC triple barrel" evidence="1">
    <location>
        <begin position="12"/>
        <end position="108"/>
    </location>
</feature>
<dbReference type="AlphaFoldDB" id="A0A9W8GG14"/>
<accession>A0A9W8GG14</accession>
<organism evidence="2 3">
    <name type="scientific">Coemansia spiralis</name>
    <dbReference type="NCBI Taxonomy" id="417178"/>
    <lineage>
        <taxon>Eukaryota</taxon>
        <taxon>Fungi</taxon>
        <taxon>Fungi incertae sedis</taxon>
        <taxon>Zoopagomycota</taxon>
        <taxon>Kickxellomycotina</taxon>
        <taxon>Kickxellomycetes</taxon>
        <taxon>Kickxellales</taxon>
        <taxon>Kickxellaceae</taxon>
        <taxon>Coemansia</taxon>
    </lineage>
</organism>
<evidence type="ECO:0000313" key="2">
    <source>
        <dbReference type="EMBL" id="KAJ2682510.1"/>
    </source>
</evidence>
<dbReference type="Proteomes" id="UP001151516">
    <property type="component" value="Unassembled WGS sequence"/>
</dbReference>
<gene>
    <name evidence="2" type="ORF">IWW39_005968</name>
</gene>
<dbReference type="OrthoDB" id="1877767at2759"/>
<keyword evidence="3" id="KW-1185">Reference proteome</keyword>
<protein>
    <recommendedName>
        <fullName evidence="1">Transcription factor TFIIIC triple barrel domain-containing protein</fullName>
    </recommendedName>
</protein>
<name>A0A9W8GG14_9FUNG</name>
<evidence type="ECO:0000259" key="1">
    <source>
        <dbReference type="Pfam" id="PF10419"/>
    </source>
</evidence>
<dbReference type="Gene3D" id="2.60.40.4370">
    <property type="match status" value="1"/>
</dbReference>
<reference evidence="2" key="1">
    <citation type="submission" date="2022-07" db="EMBL/GenBank/DDBJ databases">
        <title>Phylogenomic reconstructions and comparative analyses of Kickxellomycotina fungi.</title>
        <authorList>
            <person name="Reynolds N.K."/>
            <person name="Stajich J.E."/>
            <person name="Barry K."/>
            <person name="Grigoriev I.V."/>
            <person name="Crous P."/>
            <person name="Smith M.E."/>
        </authorList>
    </citation>
    <scope>NUCLEOTIDE SEQUENCE</scope>
    <source>
        <strain evidence="2">CBS 109367</strain>
    </source>
</reference>
<evidence type="ECO:0000313" key="3">
    <source>
        <dbReference type="Proteomes" id="UP001151516"/>
    </source>
</evidence>
<dbReference type="EMBL" id="JANBTX010000406">
    <property type="protein sequence ID" value="KAJ2682510.1"/>
    <property type="molecule type" value="Genomic_DNA"/>
</dbReference>
<dbReference type="Pfam" id="PF10419">
    <property type="entry name" value="TFIIIC_sub6"/>
    <property type="match status" value="1"/>
</dbReference>
<comment type="caution">
    <text evidence="2">The sequence shown here is derived from an EMBL/GenBank/DDBJ whole genome shotgun (WGS) entry which is preliminary data.</text>
</comment>